<dbReference type="InterPro" id="IPR007053">
    <property type="entry name" value="LRAT_dom"/>
</dbReference>
<dbReference type="Proteomes" id="UP000349468">
    <property type="component" value="Unassembled WGS sequence"/>
</dbReference>
<keyword evidence="2" id="KW-0378">Hydrolase</keyword>
<dbReference type="RefSeq" id="WP_154911650.1">
    <property type="nucleotide sequence ID" value="NZ_CABVIK010000001.1"/>
</dbReference>
<keyword evidence="1" id="KW-0808">Transferase</keyword>
<dbReference type="AlphaFoldDB" id="A0A5E7GJN0"/>
<evidence type="ECO:0000313" key="6">
    <source>
        <dbReference type="Proteomes" id="UP000349468"/>
    </source>
</evidence>
<organism evidence="5 6">
    <name type="scientific">Pseudomonas fluorescens</name>
    <dbReference type="NCBI Taxonomy" id="294"/>
    <lineage>
        <taxon>Bacteria</taxon>
        <taxon>Pseudomonadati</taxon>
        <taxon>Pseudomonadota</taxon>
        <taxon>Gammaproteobacteria</taxon>
        <taxon>Pseudomonadales</taxon>
        <taxon>Pseudomonadaceae</taxon>
        <taxon>Pseudomonas</taxon>
    </lineage>
</organism>
<gene>
    <name evidence="5" type="ORF">PS870_00340</name>
</gene>
<sequence>MSAFTAKFVERCLSLRSTARVCLTIMTTEMSSQLSALLPVNHPFAETYLSSGVVLKLIDVQEAADSVPVGAHLVGPRTFYMHHGIYLGGGKVAHYSGFSSSFKPGPVEVIDLERFAHGKPVWMYQEPGDFPCHEIANRARSRIGENQYRIFSNNCEHFCSWCTRGKSYSAQVNAWLHSPRSLFSFISALEHNFIA</sequence>
<dbReference type="GO" id="GO:0004623">
    <property type="term" value="F:phospholipase A2 activity"/>
    <property type="evidence" value="ECO:0007669"/>
    <property type="project" value="TreeGrafter"/>
</dbReference>
<dbReference type="GO" id="GO:0005737">
    <property type="term" value="C:cytoplasm"/>
    <property type="evidence" value="ECO:0007669"/>
    <property type="project" value="TreeGrafter"/>
</dbReference>
<proteinExistence type="predicted"/>
<dbReference type="InterPro" id="IPR051496">
    <property type="entry name" value="H-rev107_PLA/AT"/>
</dbReference>
<accession>A0A5E7GJN0</accession>
<name>A0A5E7GJN0_PSEFL</name>
<evidence type="ECO:0000256" key="1">
    <source>
        <dbReference type="ARBA" id="ARBA00022679"/>
    </source>
</evidence>
<dbReference type="GO" id="GO:0008970">
    <property type="term" value="F:phospholipase A1 activity"/>
    <property type="evidence" value="ECO:0007669"/>
    <property type="project" value="TreeGrafter"/>
</dbReference>
<dbReference type="GO" id="GO:0070292">
    <property type="term" value="P:N-acylphosphatidylethanolamine metabolic process"/>
    <property type="evidence" value="ECO:0007669"/>
    <property type="project" value="TreeGrafter"/>
</dbReference>
<dbReference type="PANTHER" id="PTHR13943">
    <property type="entry name" value="HRAS-LIKE SUPPRESSOR - RELATED"/>
    <property type="match status" value="1"/>
</dbReference>
<dbReference type="Pfam" id="PF04970">
    <property type="entry name" value="LRAT"/>
    <property type="match status" value="1"/>
</dbReference>
<feature type="domain" description="LRAT" evidence="4">
    <location>
        <begin position="72"/>
        <end position="171"/>
    </location>
</feature>
<evidence type="ECO:0000256" key="3">
    <source>
        <dbReference type="ARBA" id="ARBA00023098"/>
    </source>
</evidence>
<protein>
    <recommendedName>
        <fullName evidence="4">LRAT domain-containing protein</fullName>
    </recommendedName>
</protein>
<evidence type="ECO:0000313" key="5">
    <source>
        <dbReference type="EMBL" id="VVO51780.1"/>
    </source>
</evidence>
<dbReference type="PROSITE" id="PS51934">
    <property type="entry name" value="LRAT"/>
    <property type="match status" value="1"/>
</dbReference>
<dbReference type="GO" id="GO:0016410">
    <property type="term" value="F:N-acyltransferase activity"/>
    <property type="evidence" value="ECO:0007669"/>
    <property type="project" value="TreeGrafter"/>
</dbReference>
<keyword evidence="3" id="KW-0443">Lipid metabolism</keyword>
<evidence type="ECO:0000256" key="2">
    <source>
        <dbReference type="ARBA" id="ARBA00022801"/>
    </source>
</evidence>
<reference evidence="5 6" key="1">
    <citation type="submission" date="2019-09" db="EMBL/GenBank/DDBJ databases">
        <authorList>
            <person name="Chandra G."/>
            <person name="Truman W A."/>
        </authorList>
    </citation>
    <scope>NUCLEOTIDE SEQUENCE [LARGE SCALE GENOMIC DNA]</scope>
    <source>
        <strain evidence="5">PS870</strain>
    </source>
</reference>
<dbReference type="Gene3D" id="3.90.1720.10">
    <property type="entry name" value="endopeptidase domain like (from Nostoc punctiforme)"/>
    <property type="match status" value="1"/>
</dbReference>
<evidence type="ECO:0000259" key="4">
    <source>
        <dbReference type="PROSITE" id="PS51934"/>
    </source>
</evidence>
<dbReference type="PANTHER" id="PTHR13943:SF77">
    <property type="entry name" value="LRAT DOMAIN-CONTAINING PROTEIN"/>
    <property type="match status" value="1"/>
</dbReference>
<dbReference type="EMBL" id="CABVIK010000001">
    <property type="protein sequence ID" value="VVO51780.1"/>
    <property type="molecule type" value="Genomic_DNA"/>
</dbReference>